<comment type="caution">
    <text evidence="1">The sequence shown here is derived from an EMBL/GenBank/DDBJ whole genome shotgun (WGS) entry which is preliminary data.</text>
</comment>
<name>A0A5M9MAW7_9EURO</name>
<accession>A0A5M9MAW7</accession>
<dbReference type="GeneID" id="54334516"/>
<dbReference type="EMBL" id="QUQM01000009">
    <property type="protein sequence ID" value="KAA8641679.1"/>
    <property type="molecule type" value="Genomic_DNA"/>
</dbReference>
<proteinExistence type="predicted"/>
<sequence length="224" mass="25690">MSHTLDFASRCKPELKIDCIEVYCDLSMEALRTWDLGVADPWKSVACQNHWTLIFHYGRQKAAATKHRGYNLKWVDNILAKRSVGLEFKPQRLCPSMRDFVYMVGAHEYPDTLNDDCSSFVYNFISKYQKEGYIDGPLENLRELLLQPRVHPQQPESDIEGYTKENEHECAQTYTPVNAGTEDYDWRPQDISHTVVESFARLDLAGHITAISTLEGIVAQAQKS</sequence>
<protein>
    <submittedName>
        <fullName evidence="1">Uncharacterized protein</fullName>
    </submittedName>
</protein>
<dbReference type="AlphaFoldDB" id="A0A5M9MAW7"/>
<reference evidence="1 2" key="1">
    <citation type="submission" date="2019-08" db="EMBL/GenBank/DDBJ databases">
        <title>The genome sequence of a newly discovered highly antifungal drug resistant Aspergillus species, Aspergillus tanneri NIH 1004.</title>
        <authorList>
            <person name="Mounaud S."/>
            <person name="Singh I."/>
            <person name="Joardar V."/>
            <person name="Pakala S."/>
            <person name="Pakala S."/>
            <person name="Venepally P."/>
            <person name="Chung J.K."/>
            <person name="Losada L."/>
            <person name="Nierman W.C."/>
        </authorList>
    </citation>
    <scope>NUCLEOTIDE SEQUENCE [LARGE SCALE GENOMIC DNA]</scope>
    <source>
        <strain evidence="1 2">NIH1004</strain>
    </source>
</reference>
<organism evidence="1 2">
    <name type="scientific">Aspergillus tanneri</name>
    <dbReference type="NCBI Taxonomy" id="1220188"/>
    <lineage>
        <taxon>Eukaryota</taxon>
        <taxon>Fungi</taxon>
        <taxon>Dikarya</taxon>
        <taxon>Ascomycota</taxon>
        <taxon>Pezizomycotina</taxon>
        <taxon>Eurotiomycetes</taxon>
        <taxon>Eurotiomycetidae</taxon>
        <taxon>Eurotiales</taxon>
        <taxon>Aspergillaceae</taxon>
        <taxon>Aspergillus</taxon>
        <taxon>Aspergillus subgen. Circumdati</taxon>
    </lineage>
</organism>
<evidence type="ECO:0000313" key="1">
    <source>
        <dbReference type="EMBL" id="KAA8641679.1"/>
    </source>
</evidence>
<gene>
    <name evidence="1" type="ORF">ATNIH1004_011815</name>
</gene>
<dbReference type="RefSeq" id="XP_033421041.1">
    <property type="nucleotide sequence ID" value="XM_033576377.1"/>
</dbReference>
<dbReference type="VEuPathDB" id="FungiDB:EYZ11_011740"/>
<dbReference type="Proteomes" id="UP000324241">
    <property type="component" value="Unassembled WGS sequence"/>
</dbReference>
<dbReference type="OrthoDB" id="4515525at2759"/>
<evidence type="ECO:0000313" key="2">
    <source>
        <dbReference type="Proteomes" id="UP000324241"/>
    </source>
</evidence>